<keyword evidence="2" id="KW-0472">Membrane</keyword>
<keyword evidence="2" id="KW-1133">Transmembrane helix</keyword>
<gene>
    <name evidence="4" type="primary">LOC101499430</name>
</gene>
<dbReference type="KEGG" id="cam:101499430"/>
<dbReference type="PANTHER" id="PTHR37206:SF1">
    <property type="entry name" value="TRANSMEMBRANE PROTEIN"/>
    <property type="match status" value="1"/>
</dbReference>
<evidence type="ECO:0000313" key="4">
    <source>
        <dbReference type="RefSeq" id="XP_004508716.1"/>
    </source>
</evidence>
<keyword evidence="3" id="KW-1185">Reference proteome</keyword>
<dbReference type="AlphaFoldDB" id="A0A1S2YRD8"/>
<feature type="transmembrane region" description="Helical" evidence="2">
    <location>
        <begin position="128"/>
        <end position="148"/>
    </location>
</feature>
<feature type="compositionally biased region" description="Low complexity" evidence="1">
    <location>
        <begin position="56"/>
        <end position="73"/>
    </location>
</feature>
<evidence type="ECO:0000313" key="3">
    <source>
        <dbReference type="Proteomes" id="UP000087171"/>
    </source>
</evidence>
<dbReference type="Proteomes" id="UP000087171">
    <property type="component" value="Chromosome Ca7"/>
</dbReference>
<dbReference type="PANTHER" id="PTHR37206">
    <property type="entry name" value="TRANSMEMBRANE PROTEIN"/>
    <property type="match status" value="1"/>
</dbReference>
<dbReference type="OrthoDB" id="1087988at2759"/>
<feature type="region of interest" description="Disordered" evidence="1">
    <location>
        <begin position="53"/>
        <end position="73"/>
    </location>
</feature>
<keyword evidence="2" id="KW-0812">Transmembrane</keyword>
<evidence type="ECO:0000256" key="1">
    <source>
        <dbReference type="SAM" id="MobiDB-lite"/>
    </source>
</evidence>
<dbReference type="GeneID" id="101499430"/>
<proteinExistence type="predicted"/>
<dbReference type="RefSeq" id="XP_004508716.1">
    <property type="nucleotide sequence ID" value="XM_004508659.3"/>
</dbReference>
<evidence type="ECO:0000256" key="2">
    <source>
        <dbReference type="SAM" id="Phobius"/>
    </source>
</evidence>
<dbReference type="PaxDb" id="3827-XP_004508716.1"/>
<protein>
    <submittedName>
        <fullName evidence="4">Uncharacterized protein LOC101499430</fullName>
    </submittedName>
</protein>
<sequence>MVDDRINHHHHHVTTPVNVNRNELPMVIISDNKDDVFPPINHENLHLFTNHETLKSQSQSQSSPSSSSSPSFSTSDCETWGDYSSFSSPFDSQLRKGGGFIGWLSIGLRILRSKLISTVYYFRNRSSHGGAIWSFGLPAVVITVIVLLRWKKSRTKNLTPNEIHLMKIIMEKDGKIAQLLHQIAQMNEMLVDRHKALTAKVAK</sequence>
<name>A0A1S2YRD8_CICAR</name>
<organism evidence="3 4">
    <name type="scientific">Cicer arietinum</name>
    <name type="common">Chickpea</name>
    <name type="synonym">Garbanzo</name>
    <dbReference type="NCBI Taxonomy" id="3827"/>
    <lineage>
        <taxon>Eukaryota</taxon>
        <taxon>Viridiplantae</taxon>
        <taxon>Streptophyta</taxon>
        <taxon>Embryophyta</taxon>
        <taxon>Tracheophyta</taxon>
        <taxon>Spermatophyta</taxon>
        <taxon>Magnoliopsida</taxon>
        <taxon>eudicotyledons</taxon>
        <taxon>Gunneridae</taxon>
        <taxon>Pentapetalae</taxon>
        <taxon>rosids</taxon>
        <taxon>fabids</taxon>
        <taxon>Fabales</taxon>
        <taxon>Fabaceae</taxon>
        <taxon>Papilionoideae</taxon>
        <taxon>50 kb inversion clade</taxon>
        <taxon>NPAAA clade</taxon>
        <taxon>Hologalegina</taxon>
        <taxon>IRL clade</taxon>
        <taxon>Cicereae</taxon>
        <taxon>Cicer</taxon>
    </lineage>
</organism>
<dbReference type="eggNOG" id="ENOG502S6ZN">
    <property type="taxonomic scope" value="Eukaryota"/>
</dbReference>
<reference evidence="3" key="1">
    <citation type="journal article" date="2013" name="Nat. Biotechnol.">
        <title>Draft genome sequence of chickpea (Cicer arietinum) provides a resource for trait improvement.</title>
        <authorList>
            <person name="Varshney R.K."/>
            <person name="Song C."/>
            <person name="Saxena R.K."/>
            <person name="Azam S."/>
            <person name="Yu S."/>
            <person name="Sharpe A.G."/>
            <person name="Cannon S."/>
            <person name="Baek J."/>
            <person name="Rosen B.D."/>
            <person name="Tar'an B."/>
            <person name="Millan T."/>
            <person name="Zhang X."/>
            <person name="Ramsay L.D."/>
            <person name="Iwata A."/>
            <person name="Wang Y."/>
            <person name="Nelson W."/>
            <person name="Farmer A.D."/>
            <person name="Gaur P.M."/>
            <person name="Soderlund C."/>
            <person name="Penmetsa R.V."/>
            <person name="Xu C."/>
            <person name="Bharti A.K."/>
            <person name="He W."/>
            <person name="Winter P."/>
            <person name="Zhao S."/>
            <person name="Hane J.K."/>
            <person name="Carrasquilla-Garcia N."/>
            <person name="Condie J.A."/>
            <person name="Upadhyaya H.D."/>
            <person name="Luo M.C."/>
            <person name="Thudi M."/>
            <person name="Gowda C.L."/>
            <person name="Singh N.P."/>
            <person name="Lichtenzveig J."/>
            <person name="Gali K.K."/>
            <person name="Rubio J."/>
            <person name="Nadarajan N."/>
            <person name="Dolezel J."/>
            <person name="Bansal K.C."/>
            <person name="Xu X."/>
            <person name="Edwards D."/>
            <person name="Zhang G."/>
            <person name="Kahl G."/>
            <person name="Gil J."/>
            <person name="Singh K.B."/>
            <person name="Datta S.K."/>
            <person name="Jackson S.A."/>
            <person name="Wang J."/>
            <person name="Cook D.R."/>
        </authorList>
    </citation>
    <scope>NUCLEOTIDE SEQUENCE [LARGE SCALE GENOMIC DNA]</scope>
    <source>
        <strain evidence="3">cv. CDC Frontier</strain>
    </source>
</reference>
<accession>A0A1S2YRD8</accession>
<reference evidence="4" key="2">
    <citation type="submission" date="2025-08" db="UniProtKB">
        <authorList>
            <consortium name="RefSeq"/>
        </authorList>
    </citation>
    <scope>IDENTIFICATION</scope>
    <source>
        <tissue evidence="4">Etiolated seedlings</tissue>
    </source>
</reference>